<dbReference type="PANTHER" id="PTHR12864">
    <property type="entry name" value="RAN BINDING PROTEIN 9-RELATED"/>
    <property type="match status" value="1"/>
</dbReference>
<dbReference type="InterPro" id="IPR003877">
    <property type="entry name" value="SPRY_dom"/>
</dbReference>
<protein>
    <recommendedName>
        <fullName evidence="1">SPRY domain-containing protein</fullName>
    </recommendedName>
</protein>
<dbReference type="Gene3D" id="2.60.120.920">
    <property type="match status" value="1"/>
</dbReference>
<feature type="domain" description="SPRY" evidence="1">
    <location>
        <begin position="51"/>
        <end position="110"/>
    </location>
</feature>
<dbReference type="SUPFAM" id="SSF49899">
    <property type="entry name" value="Concanavalin A-like lectins/glucanases"/>
    <property type="match status" value="1"/>
</dbReference>
<dbReference type="Proteomes" id="UP000266673">
    <property type="component" value="Unassembled WGS sequence"/>
</dbReference>
<comment type="caution">
    <text evidence="2">The sequence shown here is derived from an EMBL/GenBank/DDBJ whole genome shotgun (WGS) entry which is preliminary data.</text>
</comment>
<evidence type="ECO:0000313" key="3">
    <source>
        <dbReference type="Proteomes" id="UP000266673"/>
    </source>
</evidence>
<reference evidence="2 3" key="1">
    <citation type="submission" date="2018-06" db="EMBL/GenBank/DDBJ databases">
        <title>Comparative genomics reveals the genomic features of Rhizophagus irregularis, R. cerebriforme, R. diaphanum and Gigaspora rosea, and their symbiotic lifestyle signature.</title>
        <authorList>
            <person name="Morin E."/>
            <person name="San Clemente H."/>
            <person name="Chen E.C.H."/>
            <person name="De La Providencia I."/>
            <person name="Hainaut M."/>
            <person name="Kuo A."/>
            <person name="Kohler A."/>
            <person name="Murat C."/>
            <person name="Tang N."/>
            <person name="Roy S."/>
            <person name="Loubradou J."/>
            <person name="Henrissat B."/>
            <person name="Grigoriev I.V."/>
            <person name="Corradi N."/>
            <person name="Roux C."/>
            <person name="Martin F.M."/>
        </authorList>
    </citation>
    <scope>NUCLEOTIDE SEQUENCE [LARGE SCALE GENOMIC DNA]</scope>
    <source>
        <strain evidence="2 3">DAOM 194757</strain>
    </source>
</reference>
<name>A0A397TXM0_9GLOM</name>
<dbReference type="InterPro" id="IPR043136">
    <property type="entry name" value="B30.2/SPRY_sf"/>
</dbReference>
<sequence length="190" mass="21794">MECDVECDMECDMEYGAEWDLIRTWDIEDKSPFIDIDSSGLKDRKMNHGGGYHGDDGYSFCSGSCEQYDLPRHEYTAVYTTGDIIGCYLNFRSKIVFYTKNGLNLGILYSCVGIRSQDGSIEVNFGNENFKYSAITNEDISKRSKNALTSKYQERDYFIMGEYENMLVNLINELTKSLEKEPSNINNIKN</sequence>
<gene>
    <name evidence="2" type="ORF">C2G38_2227230</name>
</gene>
<dbReference type="Pfam" id="PF00622">
    <property type="entry name" value="SPRY"/>
    <property type="match status" value="1"/>
</dbReference>
<dbReference type="OrthoDB" id="25503at2759"/>
<dbReference type="EMBL" id="QKWP01002626">
    <property type="protein sequence ID" value="RIB02664.1"/>
    <property type="molecule type" value="Genomic_DNA"/>
</dbReference>
<keyword evidence="3" id="KW-1185">Reference proteome</keyword>
<dbReference type="InterPro" id="IPR013320">
    <property type="entry name" value="ConA-like_dom_sf"/>
</dbReference>
<dbReference type="AlphaFoldDB" id="A0A397TXM0"/>
<organism evidence="2 3">
    <name type="scientific">Gigaspora rosea</name>
    <dbReference type="NCBI Taxonomy" id="44941"/>
    <lineage>
        <taxon>Eukaryota</taxon>
        <taxon>Fungi</taxon>
        <taxon>Fungi incertae sedis</taxon>
        <taxon>Mucoromycota</taxon>
        <taxon>Glomeromycotina</taxon>
        <taxon>Glomeromycetes</taxon>
        <taxon>Diversisporales</taxon>
        <taxon>Gigasporaceae</taxon>
        <taxon>Gigaspora</taxon>
    </lineage>
</organism>
<proteinExistence type="predicted"/>
<evidence type="ECO:0000259" key="1">
    <source>
        <dbReference type="Pfam" id="PF00622"/>
    </source>
</evidence>
<dbReference type="InterPro" id="IPR050618">
    <property type="entry name" value="Ubq-SigPath_Reg"/>
</dbReference>
<evidence type="ECO:0000313" key="2">
    <source>
        <dbReference type="EMBL" id="RIB02664.1"/>
    </source>
</evidence>
<accession>A0A397TXM0</accession>